<evidence type="ECO:0000313" key="2">
    <source>
        <dbReference type="Proteomes" id="UP000283269"/>
    </source>
</evidence>
<accession>A0A409VPV3</accession>
<proteinExistence type="predicted"/>
<comment type="caution">
    <text evidence="1">The sequence shown here is derived from an EMBL/GenBank/DDBJ whole genome shotgun (WGS) entry which is preliminary data.</text>
</comment>
<keyword evidence="2" id="KW-1185">Reference proteome</keyword>
<dbReference type="AlphaFoldDB" id="A0A409VPV3"/>
<reference evidence="1 2" key="1">
    <citation type="journal article" date="2018" name="Evol. Lett.">
        <title>Horizontal gene cluster transfer increased hallucinogenic mushroom diversity.</title>
        <authorList>
            <person name="Reynolds H.T."/>
            <person name="Vijayakumar V."/>
            <person name="Gluck-Thaler E."/>
            <person name="Korotkin H.B."/>
            <person name="Matheny P.B."/>
            <person name="Slot J.C."/>
        </authorList>
    </citation>
    <scope>NUCLEOTIDE SEQUENCE [LARGE SCALE GENOMIC DNA]</scope>
    <source>
        <strain evidence="1 2">2631</strain>
    </source>
</reference>
<name>A0A409VPV3_PSICY</name>
<dbReference type="Proteomes" id="UP000283269">
    <property type="component" value="Unassembled WGS sequence"/>
</dbReference>
<protein>
    <submittedName>
        <fullName evidence="1">Uncharacterized protein</fullName>
    </submittedName>
</protein>
<organism evidence="1 2">
    <name type="scientific">Psilocybe cyanescens</name>
    <dbReference type="NCBI Taxonomy" id="93625"/>
    <lineage>
        <taxon>Eukaryota</taxon>
        <taxon>Fungi</taxon>
        <taxon>Dikarya</taxon>
        <taxon>Basidiomycota</taxon>
        <taxon>Agaricomycotina</taxon>
        <taxon>Agaricomycetes</taxon>
        <taxon>Agaricomycetidae</taxon>
        <taxon>Agaricales</taxon>
        <taxon>Agaricineae</taxon>
        <taxon>Strophariaceae</taxon>
        <taxon>Psilocybe</taxon>
    </lineage>
</organism>
<gene>
    <name evidence="1" type="ORF">CVT25_005327</name>
</gene>
<dbReference type="EMBL" id="NHYD01003961">
    <property type="protein sequence ID" value="PPQ68258.1"/>
    <property type="molecule type" value="Genomic_DNA"/>
</dbReference>
<evidence type="ECO:0000313" key="1">
    <source>
        <dbReference type="EMBL" id="PPQ68258.1"/>
    </source>
</evidence>
<sequence length="85" mass="9461">MTITGKLEEFNSEVDNSRFTQAAENNQVHQFDESGIVVLLHVVGFKMLEALWSLDQLQGLGEPPEFCARTVKALINLGLEVLNES</sequence>
<dbReference type="InParanoid" id="A0A409VPV3"/>